<dbReference type="EMBL" id="JYJH01000229">
    <property type="protein sequence ID" value="KJK32917.1"/>
    <property type="molecule type" value="Genomic_DNA"/>
</dbReference>
<evidence type="ECO:0000313" key="1">
    <source>
        <dbReference type="EMBL" id="KJK32917.1"/>
    </source>
</evidence>
<dbReference type="Proteomes" id="UP000034786">
    <property type="component" value="Unassembled WGS sequence"/>
</dbReference>
<sequence>GRIRGVLGAELAIRDLFSAPTVAALAGLVEAATSPVERPALVAVVRPERMPLSFAQRRLWFLHRMEG</sequence>
<reference evidence="1" key="1">
    <citation type="submission" date="2015-02" db="EMBL/GenBank/DDBJ databases">
        <authorList>
            <person name="Chooi Y.-H."/>
        </authorList>
    </citation>
    <scope>NUCLEOTIDE SEQUENCE [LARGE SCALE GENOMIC DNA]</scope>
    <source>
        <strain evidence="1">NRRL B-16380</strain>
    </source>
</reference>
<evidence type="ECO:0000313" key="3">
    <source>
        <dbReference type="Proteomes" id="UP000034786"/>
    </source>
</evidence>
<proteinExistence type="predicted"/>
<gene>
    <name evidence="2" type="ORF">UK15_39610</name>
    <name evidence="1" type="ORF">UK15_39615</name>
</gene>
<dbReference type="RefSeq" id="WP_037670218.1">
    <property type="nucleotide sequence ID" value="NZ_JYJH01000228.1"/>
</dbReference>
<evidence type="ECO:0008006" key="4">
    <source>
        <dbReference type="Google" id="ProtNLM"/>
    </source>
</evidence>
<comment type="caution">
    <text evidence="1">The sequence shown here is derived from an EMBL/GenBank/DDBJ whole genome shotgun (WGS) entry which is preliminary data.</text>
</comment>
<dbReference type="AlphaFoldDB" id="A0A0M2GFT6"/>
<name>A0A0M2GFT6_9ACTN</name>
<accession>A0A0M2GFT6</accession>
<dbReference type="Gene3D" id="3.40.50.1820">
    <property type="entry name" value="alpha/beta hydrolase"/>
    <property type="match status" value="1"/>
</dbReference>
<protein>
    <recommendedName>
        <fullName evidence="4">Carrier domain-containing protein</fullName>
    </recommendedName>
</protein>
<evidence type="ECO:0000313" key="2">
    <source>
        <dbReference type="EMBL" id="KJK32920.1"/>
    </source>
</evidence>
<dbReference type="PATRIC" id="fig|284040.3.peg.3913"/>
<feature type="non-terminal residue" evidence="1">
    <location>
        <position position="1"/>
    </location>
</feature>
<keyword evidence="3" id="KW-1185">Reference proteome</keyword>
<organism evidence="1 3">
    <name type="scientific">Streptomyces variegatus</name>
    <dbReference type="NCBI Taxonomy" id="284040"/>
    <lineage>
        <taxon>Bacteria</taxon>
        <taxon>Bacillati</taxon>
        <taxon>Actinomycetota</taxon>
        <taxon>Actinomycetes</taxon>
        <taxon>Kitasatosporales</taxon>
        <taxon>Streptomycetaceae</taxon>
        <taxon>Streptomyces</taxon>
    </lineage>
</organism>
<dbReference type="SUPFAM" id="SSF47336">
    <property type="entry name" value="ACP-like"/>
    <property type="match status" value="1"/>
</dbReference>
<dbReference type="InterPro" id="IPR029058">
    <property type="entry name" value="AB_hydrolase_fold"/>
</dbReference>
<dbReference type="InterPro" id="IPR036736">
    <property type="entry name" value="ACP-like_sf"/>
</dbReference>
<reference evidence="3" key="2">
    <citation type="submission" date="2015-02" db="EMBL/GenBank/DDBJ databases">
        <authorList>
            <person name="Ju K.-S."/>
            <person name="Doroghazi J.R."/>
            <person name="Metcalf W."/>
        </authorList>
    </citation>
    <scope>NUCLEOTIDE SEQUENCE [LARGE SCALE GENOMIC DNA]</scope>
    <source>
        <strain evidence="3">NRRL B-16380</strain>
    </source>
</reference>
<feature type="non-terminal residue" evidence="1">
    <location>
        <position position="67"/>
    </location>
</feature>
<dbReference type="EMBL" id="JYJH01000228">
    <property type="protein sequence ID" value="KJK32920.1"/>
    <property type="molecule type" value="Genomic_DNA"/>
</dbReference>